<dbReference type="Proteomes" id="UP000319894">
    <property type="component" value="Unassembled WGS sequence"/>
</dbReference>
<dbReference type="EMBL" id="QMDX01000005">
    <property type="protein sequence ID" value="TSD13996.1"/>
    <property type="molecule type" value="Genomic_DNA"/>
</dbReference>
<reference evidence="3 4" key="1">
    <citation type="submission" date="2018-06" db="EMBL/GenBank/DDBJ databases">
        <title>Natronomonas sp. F16-60 a new haloarchaeon isolated from a solar saltern of Isla Cristina, Huelva, Spain.</title>
        <authorList>
            <person name="Duran-Viseras A."/>
            <person name="Sanchez-Porro C."/>
            <person name="Ventosa A."/>
        </authorList>
    </citation>
    <scope>NUCLEOTIDE SEQUENCE [LARGE SCALE GENOMIC DNA]</scope>
    <source>
        <strain evidence="3 4">F16-60</strain>
    </source>
</reference>
<dbReference type="InterPro" id="IPR010995">
    <property type="entry name" value="DNA_repair_Rad51/TF_NusA_a-hlx"/>
</dbReference>
<gene>
    <name evidence="3" type="ORF">DP107_10160</name>
</gene>
<proteinExistence type="predicted"/>
<accession>A0A554N9B3</accession>
<dbReference type="SUPFAM" id="SSF47794">
    <property type="entry name" value="Rad51 N-terminal domain-like"/>
    <property type="match status" value="1"/>
</dbReference>
<evidence type="ECO:0000313" key="3">
    <source>
        <dbReference type="EMBL" id="TSD13996.1"/>
    </source>
</evidence>
<dbReference type="Pfam" id="PF13482">
    <property type="entry name" value="RNase_H_2"/>
    <property type="match status" value="1"/>
</dbReference>
<dbReference type="Pfam" id="PF14520">
    <property type="entry name" value="HHH_5"/>
    <property type="match status" value="1"/>
</dbReference>
<keyword evidence="4" id="KW-1185">Reference proteome</keyword>
<organism evidence="3 4">
    <name type="scientific">Haloglomus irregulare</name>
    <dbReference type="NCBI Taxonomy" id="2234134"/>
    <lineage>
        <taxon>Archaea</taxon>
        <taxon>Methanobacteriati</taxon>
        <taxon>Methanobacteriota</taxon>
        <taxon>Stenosarchaea group</taxon>
        <taxon>Halobacteria</taxon>
        <taxon>Halobacteriales</taxon>
        <taxon>Natronomonadaceae</taxon>
        <taxon>Haloglomus</taxon>
    </lineage>
</organism>
<dbReference type="SUPFAM" id="SSF53098">
    <property type="entry name" value="Ribonuclease H-like"/>
    <property type="match status" value="1"/>
</dbReference>
<dbReference type="AlphaFoldDB" id="A0A554N9B3"/>
<evidence type="ECO:0000256" key="1">
    <source>
        <dbReference type="SAM" id="MobiDB-lite"/>
    </source>
</evidence>
<sequence length="513" mass="54681">MTVRPTLPPEDAEPTRLLALPGTAVESHHRDTVVAMLEAVAPDLVVATPPRAGTVGAAVPRQVGTPVLAPERGRLPDAVPTKGGTVLVATIPTTARGLDAAEVRGRGQRERRGEPDGTPHEEHRVCLTARVTLDVDPYAREASIDGLDGYADQLPDGWLTGDTTHCSTGLRAGYRTTTRADGEPVSLVGIGRTEASLGVGATDDGPEPTLVEVYPNGAVGTGTVDPGAFGLRGVPGIGEKRARTLRRAGFSTPRDVADAPPRELADLSGLGRSSATGLRAAAEARAHGTAVATGDDSLPRGDPIFVDIETDGREPSCAWLIGVLDGGAEDGHYMPFMESEPGDTGHLESFLHWLDANAGGRPLVAWYGYQFDFPVLRDLIQQHYPDHVERWDDRYQFDLLWWARDKNGGNVALPGRSNTLEPVAEGLGWEPETTGIDGGVVARVYTAYRRAWLSADEPHSVEAPDWDRLAAYCEDDVRALATIYEACEAAARRDPGTTRDTDSGTQGALSDFT</sequence>
<dbReference type="InParanoid" id="A0A554N9B3"/>
<dbReference type="GO" id="GO:0000166">
    <property type="term" value="F:nucleotide binding"/>
    <property type="evidence" value="ECO:0007669"/>
    <property type="project" value="InterPro"/>
</dbReference>
<dbReference type="InterPro" id="IPR012337">
    <property type="entry name" value="RNaseH-like_sf"/>
</dbReference>
<dbReference type="OrthoDB" id="50367at2157"/>
<evidence type="ECO:0000313" key="4">
    <source>
        <dbReference type="Proteomes" id="UP000319894"/>
    </source>
</evidence>
<dbReference type="RefSeq" id="WP_144262047.1">
    <property type="nucleotide sequence ID" value="NZ_QMDX01000005.1"/>
</dbReference>
<feature type="compositionally biased region" description="Basic and acidic residues" evidence="1">
    <location>
        <begin position="491"/>
        <end position="502"/>
    </location>
</feature>
<protein>
    <recommendedName>
        <fullName evidence="2">YprB ribonuclease H-like domain-containing protein</fullName>
    </recommendedName>
</protein>
<feature type="region of interest" description="Disordered" evidence="1">
    <location>
        <begin position="491"/>
        <end position="513"/>
    </location>
</feature>
<evidence type="ECO:0000259" key="2">
    <source>
        <dbReference type="Pfam" id="PF13482"/>
    </source>
</evidence>
<comment type="caution">
    <text evidence="3">The sequence shown here is derived from an EMBL/GenBank/DDBJ whole genome shotgun (WGS) entry which is preliminary data.</text>
</comment>
<name>A0A554N9B3_9EURY</name>
<dbReference type="Gene3D" id="1.10.150.20">
    <property type="entry name" value="5' to 3' exonuclease, C-terminal subdomain"/>
    <property type="match status" value="1"/>
</dbReference>
<feature type="compositionally biased region" description="Polar residues" evidence="1">
    <location>
        <begin position="503"/>
        <end position="513"/>
    </location>
</feature>
<dbReference type="InterPro" id="IPR038720">
    <property type="entry name" value="YprB_RNase_H-like_dom"/>
</dbReference>
<feature type="domain" description="YprB ribonuclease H-like" evidence="2">
    <location>
        <begin position="304"/>
        <end position="486"/>
    </location>
</feature>